<dbReference type="EMBL" id="LK052889">
    <property type="protein sequence ID" value="CDR40216.1"/>
    <property type="molecule type" value="Genomic_DNA"/>
</dbReference>
<keyword evidence="3" id="KW-0999">Mitochondrion inner membrane</keyword>
<reference evidence="4" key="1">
    <citation type="journal article" date="2014" name="Genome Announc.">
        <title>Genome sequence of the yeast Cyberlindnera fabianii (Hansenula fabianii).</title>
        <authorList>
            <person name="Freel K.C."/>
            <person name="Sarilar V."/>
            <person name="Neuveglise C."/>
            <person name="Devillers H."/>
            <person name="Friedrich A."/>
            <person name="Schacherer J."/>
        </authorList>
    </citation>
    <scope>NUCLEOTIDE SEQUENCE</scope>
    <source>
        <strain evidence="4">YJS4271</strain>
    </source>
</reference>
<keyword evidence="3" id="KW-0472">Membrane</keyword>
<dbReference type="Proteomes" id="UP000189513">
    <property type="component" value="Unassembled WGS sequence"/>
</dbReference>
<dbReference type="OrthoDB" id="532630at2759"/>
<gene>
    <name evidence="5" type="ORF">BON22_2524</name>
    <name evidence="4" type="ORF">CYFA0S_04e06106g</name>
</gene>
<protein>
    <recommendedName>
        <fullName evidence="3">COX assembly mitochondrial protein</fullName>
    </recommendedName>
</protein>
<evidence type="ECO:0000256" key="1">
    <source>
        <dbReference type="ARBA" id="ARBA00007347"/>
    </source>
</evidence>
<dbReference type="OMA" id="GMCNFEK"/>
<dbReference type="GO" id="GO:0005743">
    <property type="term" value="C:mitochondrial inner membrane"/>
    <property type="evidence" value="ECO:0007669"/>
    <property type="project" value="UniProtKB-SubCell"/>
</dbReference>
<keyword evidence="6" id="KW-1185">Reference proteome</keyword>
<dbReference type="STRING" id="36022.A0A061ARE5"/>
<evidence type="ECO:0000313" key="5">
    <source>
        <dbReference type="EMBL" id="ONH67497.1"/>
    </source>
</evidence>
<comment type="similarity">
    <text evidence="1 3">Belongs to the CMC family.</text>
</comment>
<keyword evidence="3" id="KW-0143">Chaperone</keyword>
<dbReference type="VEuPathDB" id="FungiDB:BON22_2524"/>
<dbReference type="AlphaFoldDB" id="A0A061ARE5"/>
<evidence type="ECO:0000256" key="3">
    <source>
        <dbReference type="RuleBase" id="RU364104"/>
    </source>
</evidence>
<keyword evidence="3" id="KW-0496">Mitochondrion</keyword>
<comment type="subcellular location">
    <subcellularLocation>
        <location evidence="3">Mitochondrion inner membrane</location>
    </subcellularLocation>
</comment>
<dbReference type="EMBL" id="MPUK01000004">
    <property type="protein sequence ID" value="ONH67497.1"/>
    <property type="molecule type" value="Genomic_DNA"/>
</dbReference>
<evidence type="ECO:0000256" key="2">
    <source>
        <dbReference type="ARBA" id="ARBA00023157"/>
    </source>
</evidence>
<organism evidence="4">
    <name type="scientific">Cyberlindnera fabianii</name>
    <name type="common">Yeast</name>
    <name type="synonym">Hansenula fabianii</name>
    <dbReference type="NCBI Taxonomy" id="36022"/>
    <lineage>
        <taxon>Eukaryota</taxon>
        <taxon>Fungi</taxon>
        <taxon>Dikarya</taxon>
        <taxon>Ascomycota</taxon>
        <taxon>Saccharomycotina</taxon>
        <taxon>Saccharomycetes</taxon>
        <taxon>Phaffomycetales</taxon>
        <taxon>Phaffomycetaceae</taxon>
        <taxon>Cyberlindnera</taxon>
    </lineage>
</organism>
<reference evidence="5" key="3">
    <citation type="submission" date="2017-01" db="EMBL/GenBank/DDBJ databases">
        <authorList>
            <person name="Mah S.A."/>
            <person name="Swanson W.J."/>
            <person name="Moy G.W."/>
            <person name="Vacquier V.D."/>
        </authorList>
    </citation>
    <scope>NUCLEOTIDE SEQUENCE [LARGE SCALE GENOMIC DNA]</scope>
    <source>
        <strain evidence="5">65</strain>
    </source>
</reference>
<keyword evidence="2" id="KW-1015">Disulfide bond</keyword>
<proteinExistence type="inferred from homology"/>
<evidence type="ECO:0000313" key="6">
    <source>
        <dbReference type="Proteomes" id="UP000189513"/>
    </source>
</evidence>
<dbReference type="InterPro" id="IPR013892">
    <property type="entry name" value="Cyt_c_biogenesis_Cmc1-like"/>
</dbReference>
<name>A0A061ARE5_CYBFA</name>
<reference evidence="6" key="2">
    <citation type="journal article" date="2017" name="Genome Announc.">
        <title>Genome sequences of Cyberlindnera fabianii 65, Pichia kudriavzevii 129, and Saccharomyces cerevisiae 131 isolated from fermented masau fruits in Zimbabwe.</title>
        <authorList>
            <person name="van Rijswijck I.M.H."/>
            <person name="Derks M.F.L."/>
            <person name="Abee T."/>
            <person name="de Ridder D."/>
            <person name="Smid E.J."/>
        </authorList>
    </citation>
    <scope>NUCLEOTIDE SEQUENCE [LARGE SCALE GENOMIC DNA]</scope>
    <source>
        <strain evidence="6">65</strain>
    </source>
</reference>
<sequence>MHPQLDSPRFISCQEVIEALEQCHRRSYLERCFGICNNEKEALTKCLHEARMESQKHQILKRKEERKKVQDNWKKLKEDEYGDEQFLKKLLEREKAKKGN</sequence>
<accession>A0A061ARE5</accession>
<comment type="function">
    <text evidence="3">Required for mitochondrial cytochrome c oxidase (COX) assembly and respiration.</text>
</comment>
<evidence type="ECO:0000313" key="4">
    <source>
        <dbReference type="EMBL" id="CDR40216.1"/>
    </source>
</evidence>
<dbReference type="Pfam" id="PF08583">
    <property type="entry name" value="Cmc1"/>
    <property type="match status" value="1"/>
</dbReference>